<evidence type="ECO:0000313" key="8">
    <source>
        <dbReference type="Proteomes" id="UP000243052"/>
    </source>
</evidence>
<evidence type="ECO:0000256" key="3">
    <source>
        <dbReference type="ARBA" id="ARBA00022692"/>
    </source>
</evidence>
<dbReference type="OrthoDB" id="5376140at2759"/>
<evidence type="ECO:0000256" key="4">
    <source>
        <dbReference type="ARBA" id="ARBA00022989"/>
    </source>
</evidence>
<evidence type="ECO:0000256" key="5">
    <source>
        <dbReference type="ARBA" id="ARBA00023136"/>
    </source>
</evidence>
<dbReference type="AlphaFoldDB" id="A0A0X8HUT4"/>
<accession>A0A0X8HUT4</accession>
<keyword evidence="8" id="KW-1185">Reference proteome</keyword>
<comment type="subcellular location">
    <subcellularLocation>
        <location evidence="1">Membrane</location>
        <topology evidence="1">Multi-pass membrane protein</topology>
    </subcellularLocation>
</comment>
<keyword evidence="5 6" id="KW-0472">Membrane</keyword>
<dbReference type="PANTHER" id="PTHR13317:SF4">
    <property type="entry name" value="TRANSMEMBRANE ANTERIOR POSTERIOR TRANSFORMATION PROTEIN 1 HOMOLOG"/>
    <property type="match status" value="1"/>
</dbReference>
<keyword evidence="3 6" id="KW-0812">Transmembrane</keyword>
<gene>
    <name evidence="7" type="ORF">AW171_hschr63897</name>
</gene>
<feature type="transmembrane region" description="Helical" evidence="6">
    <location>
        <begin position="112"/>
        <end position="128"/>
    </location>
</feature>
<sequence>MPMKQCEVPKTLSPTHKRGPVSKFRNFLFNEIGRFTRRTLSESNMESSELDIDNDLEQIMNMLVLPLALEKFFIFSLFACLDCFMHYFTIMPLRIVYGFFKRDGNHKVSKELKMLLLIFIASLILLRVDTSRVYHRIKGQSAIKLYMLFQVLEMCDKMLSSLGQNLISLVVTTEGSGQHFPKNLGFFVATLMYLLAHAFILMYQTIALNVAVNSYSNSLLTLLLSMQFAELKASVFKRLDKEGLFQLSIADIVERFQLLTFLTIITCRNIVATGKAISQVFPNSWRITSTSSVIVGVLYGPMVIVIGSELLVDWVKHGYVTKFNRIRPRIYSRFLQVLAQDHQNNIREFQLRIGLPVPALVVLFIVLVSPTILQTLNSSSTSSANTAVILTVGFLCLVLAKFVLQALMMKWINASQLLHPQNTNDIYVPGALSSGMGKVDDQLRLKIHSKVFPTSGTDSSDKGKKANMPPSLNEIRIKKDAKHPHSLEQVTRFKMVSKRIW</sequence>
<dbReference type="EMBL" id="CP014246">
    <property type="protein sequence ID" value="AMD21906.1"/>
    <property type="molecule type" value="Genomic_DNA"/>
</dbReference>
<dbReference type="RefSeq" id="XP_017988902.1">
    <property type="nucleotide sequence ID" value="XM_018133413.1"/>
</dbReference>
<proteinExistence type="inferred from homology"/>
<protein>
    <submittedName>
        <fullName evidence="7">HFR051Cp</fullName>
    </submittedName>
</protein>
<dbReference type="PANTHER" id="PTHR13317">
    <property type="entry name" value="TRANSMEMBRANE ANTERIOR POSTERIOR TRANSFORMATION PROTEIN 1 HOMOLOG"/>
    <property type="match status" value="1"/>
</dbReference>
<dbReference type="GO" id="GO:0005789">
    <property type="term" value="C:endoplasmic reticulum membrane"/>
    <property type="evidence" value="ECO:0007669"/>
    <property type="project" value="TreeGrafter"/>
</dbReference>
<dbReference type="GeneID" id="28725226"/>
<evidence type="ECO:0000256" key="2">
    <source>
        <dbReference type="ARBA" id="ARBA00008803"/>
    </source>
</evidence>
<feature type="transmembrane region" description="Helical" evidence="6">
    <location>
        <begin position="384"/>
        <end position="404"/>
    </location>
</feature>
<dbReference type="InterPro" id="IPR008010">
    <property type="entry name" value="Tatp1"/>
</dbReference>
<organism evidence="7 8">
    <name type="scientific">Eremothecium sinecaudum</name>
    <dbReference type="NCBI Taxonomy" id="45286"/>
    <lineage>
        <taxon>Eukaryota</taxon>
        <taxon>Fungi</taxon>
        <taxon>Dikarya</taxon>
        <taxon>Ascomycota</taxon>
        <taxon>Saccharomycotina</taxon>
        <taxon>Saccharomycetes</taxon>
        <taxon>Saccharomycetales</taxon>
        <taxon>Saccharomycetaceae</taxon>
        <taxon>Eremothecium</taxon>
    </lineage>
</organism>
<keyword evidence="4 6" id="KW-1133">Transmembrane helix</keyword>
<evidence type="ECO:0000313" key="7">
    <source>
        <dbReference type="EMBL" id="AMD21906.1"/>
    </source>
</evidence>
<evidence type="ECO:0000256" key="1">
    <source>
        <dbReference type="ARBA" id="ARBA00004141"/>
    </source>
</evidence>
<evidence type="ECO:0000256" key="6">
    <source>
        <dbReference type="SAM" id="Phobius"/>
    </source>
</evidence>
<reference evidence="7 8" key="1">
    <citation type="submission" date="2016-01" db="EMBL/GenBank/DDBJ databases">
        <title>Genome sequence of the yeast Holleya sinecauda.</title>
        <authorList>
            <person name="Dietrich F.S."/>
        </authorList>
    </citation>
    <scope>NUCLEOTIDE SEQUENCE [LARGE SCALE GENOMIC DNA]</scope>
    <source>
        <strain evidence="7 8">ATCC 58844</strain>
    </source>
</reference>
<feature type="transmembrane region" description="Helical" evidence="6">
    <location>
        <begin position="72"/>
        <end position="100"/>
    </location>
</feature>
<feature type="transmembrane region" description="Helical" evidence="6">
    <location>
        <begin position="184"/>
        <end position="206"/>
    </location>
</feature>
<feature type="transmembrane region" description="Helical" evidence="6">
    <location>
        <begin position="353"/>
        <end position="372"/>
    </location>
</feature>
<comment type="similarity">
    <text evidence="2">Belongs to the TAPT1 family.</text>
</comment>
<name>A0A0X8HUT4_9SACH</name>
<dbReference type="Pfam" id="PF05346">
    <property type="entry name" value="DUF747"/>
    <property type="match status" value="1"/>
</dbReference>
<dbReference type="Proteomes" id="UP000243052">
    <property type="component" value="Chromosome vi"/>
</dbReference>
<feature type="transmembrane region" description="Helical" evidence="6">
    <location>
        <begin position="291"/>
        <end position="312"/>
    </location>
</feature>